<proteinExistence type="predicted"/>
<keyword evidence="1" id="KW-0732">Signal</keyword>
<dbReference type="RefSeq" id="WP_149433285.1">
    <property type="nucleotide sequence ID" value="NZ_VLNY01000029.1"/>
</dbReference>
<evidence type="ECO:0008006" key="4">
    <source>
        <dbReference type="Google" id="ProtNLM"/>
    </source>
</evidence>
<evidence type="ECO:0000256" key="1">
    <source>
        <dbReference type="SAM" id="SignalP"/>
    </source>
</evidence>
<organism evidence="2 3">
    <name type="scientific">Antrihabitans cavernicola</name>
    <dbReference type="NCBI Taxonomy" id="2495913"/>
    <lineage>
        <taxon>Bacteria</taxon>
        <taxon>Bacillati</taxon>
        <taxon>Actinomycetota</taxon>
        <taxon>Actinomycetes</taxon>
        <taxon>Mycobacteriales</taxon>
        <taxon>Nocardiaceae</taxon>
        <taxon>Antrihabitans</taxon>
    </lineage>
</organism>
<feature type="signal peptide" evidence="1">
    <location>
        <begin position="1"/>
        <end position="37"/>
    </location>
</feature>
<dbReference type="SUPFAM" id="SSF56601">
    <property type="entry name" value="beta-lactamase/transpeptidase-like"/>
    <property type="match status" value="1"/>
</dbReference>
<dbReference type="InterPro" id="IPR012338">
    <property type="entry name" value="Beta-lactam/transpept-like"/>
</dbReference>
<dbReference type="Gene3D" id="3.40.710.10">
    <property type="entry name" value="DD-peptidase/beta-lactamase superfamily"/>
    <property type="match status" value="1"/>
</dbReference>
<feature type="chain" id="PRO_5022871160" description="Serine hydrolase" evidence="1">
    <location>
        <begin position="38"/>
        <end position="269"/>
    </location>
</feature>
<protein>
    <recommendedName>
        <fullName evidence="4">Serine hydrolase</fullName>
    </recommendedName>
</protein>
<evidence type="ECO:0000313" key="2">
    <source>
        <dbReference type="EMBL" id="KAA0016322.1"/>
    </source>
</evidence>
<dbReference type="Proteomes" id="UP000322244">
    <property type="component" value="Unassembled WGS sequence"/>
</dbReference>
<comment type="caution">
    <text evidence="2">The sequence shown here is derived from an EMBL/GenBank/DDBJ whole genome shotgun (WGS) entry which is preliminary data.</text>
</comment>
<dbReference type="OrthoDB" id="4535618at2"/>
<dbReference type="AlphaFoldDB" id="A0A5A7S6C2"/>
<sequence length="269" mass="28136">MGKHRATPKRHPLVPIALLTPAAVAGIAIAAAPVAQAAPNPVDNLSTVPGRTSLSFDFSPLNVRVGTPNSTEARSGLSTVKLYIADYALRHGDGSASDRDLAQRMIQLSDDNAAQQLDAKYPNALDADAAEYHLTSTHRGSFWGDSVTSTADTVTFLEAKKATDPMSPILGWMATANPVAADGTHQDWGTAHLPGVIGTKWGWSDEGSPEVASASFGPDFSVAAQTEGSAADETADVQNGFGPAGLPPLPRLDQLITDFNNGLQHVLPH</sequence>
<gene>
    <name evidence="2" type="ORF">FOY51_26590</name>
</gene>
<evidence type="ECO:0000313" key="3">
    <source>
        <dbReference type="Proteomes" id="UP000322244"/>
    </source>
</evidence>
<reference evidence="2 3" key="1">
    <citation type="submission" date="2019-07" db="EMBL/GenBank/DDBJ databases">
        <title>Rhodococcus cavernicolus sp. nov., isolated from a cave.</title>
        <authorList>
            <person name="Lee S.D."/>
        </authorList>
    </citation>
    <scope>NUCLEOTIDE SEQUENCE [LARGE SCALE GENOMIC DNA]</scope>
    <source>
        <strain evidence="2 3">C1-24</strain>
    </source>
</reference>
<name>A0A5A7S6C2_9NOCA</name>
<keyword evidence="3" id="KW-1185">Reference proteome</keyword>
<accession>A0A5A7S6C2</accession>
<dbReference type="EMBL" id="VLNY01000029">
    <property type="protein sequence ID" value="KAA0016322.1"/>
    <property type="molecule type" value="Genomic_DNA"/>
</dbReference>